<reference evidence="2" key="1">
    <citation type="submission" date="2013-12" db="EMBL/GenBank/DDBJ databases">
        <authorList>
            <person name="Aslett M."/>
        </authorList>
    </citation>
    <scope>NUCLEOTIDE SEQUENCE [LARGE SCALE GENOMIC DNA]</scope>
    <source>
        <strain evidence="2">Lindley</strain>
    </source>
</reference>
<protein>
    <submittedName>
        <fullName evidence="3">Uncharacterized protein</fullName>
    </submittedName>
</protein>
<keyword evidence="2" id="KW-1185">Reference proteome</keyword>
<dbReference type="Proteomes" id="UP000050741">
    <property type="component" value="Unassembled WGS sequence"/>
</dbReference>
<proteinExistence type="predicted"/>
<evidence type="ECO:0000256" key="1">
    <source>
        <dbReference type="SAM" id="MobiDB-lite"/>
    </source>
</evidence>
<feature type="compositionally biased region" description="Polar residues" evidence="1">
    <location>
        <begin position="137"/>
        <end position="147"/>
    </location>
</feature>
<reference evidence="2" key="2">
    <citation type="submission" date="2014-05" db="EMBL/GenBank/DDBJ databases">
        <title>The genome and life-stage specific transcriptomes of Globodera pallida elucidate key aspects of plant parasitism by a cyst nematode.</title>
        <authorList>
            <person name="Cotton J.A."/>
            <person name="Lilley C.J."/>
            <person name="Jones L.M."/>
            <person name="Kikuchi T."/>
            <person name="Reid A.J."/>
            <person name="Thorpe P."/>
            <person name="Tsai I.J."/>
            <person name="Beasley H."/>
            <person name="Blok V."/>
            <person name="Cock P.J.A."/>
            <person name="Van den Akker S.E."/>
            <person name="Holroyd N."/>
            <person name="Hunt M."/>
            <person name="Mantelin S."/>
            <person name="Naghra H."/>
            <person name="Pain A."/>
            <person name="Palomares-Rius J.E."/>
            <person name="Zarowiecki M."/>
            <person name="Berriman M."/>
            <person name="Jones J.T."/>
            <person name="Urwin P.E."/>
        </authorList>
    </citation>
    <scope>NUCLEOTIDE SEQUENCE [LARGE SCALE GENOMIC DNA]</scope>
    <source>
        <strain evidence="2">Lindley</strain>
    </source>
</reference>
<feature type="region of interest" description="Disordered" evidence="1">
    <location>
        <begin position="84"/>
        <end position="147"/>
    </location>
</feature>
<feature type="compositionally biased region" description="Low complexity" evidence="1">
    <location>
        <begin position="84"/>
        <end position="111"/>
    </location>
</feature>
<feature type="compositionally biased region" description="Low complexity" evidence="1">
    <location>
        <begin position="126"/>
        <end position="136"/>
    </location>
</feature>
<sequence length="147" mass="16329">MPPPISHMDNPSFNSPPHPRHNGAYGACRRRHGTYCWQAKCQLYMKQHCYVRPSGGGGNQPPQMQAGTLGLPVGNSIGTYNMAQPQQQQSQSVAQHPQLQQQFPSMKQQQQAISSPTGNMSFDMNTFFAATQQQQQPMTNVGNQSQR</sequence>
<evidence type="ECO:0000313" key="3">
    <source>
        <dbReference type="WBParaSite" id="GPLIN_000767500"/>
    </source>
</evidence>
<dbReference type="WBParaSite" id="GPLIN_000767500">
    <property type="protein sequence ID" value="GPLIN_000767500"/>
    <property type="gene ID" value="GPLIN_000767500"/>
</dbReference>
<name>A0A183C481_GLOPA</name>
<reference evidence="3" key="3">
    <citation type="submission" date="2016-06" db="UniProtKB">
        <authorList>
            <consortium name="WormBaseParasite"/>
        </authorList>
    </citation>
    <scope>IDENTIFICATION</scope>
</reference>
<organism evidence="2 3">
    <name type="scientific">Globodera pallida</name>
    <name type="common">Potato cyst nematode worm</name>
    <name type="synonym">Heterodera pallida</name>
    <dbReference type="NCBI Taxonomy" id="36090"/>
    <lineage>
        <taxon>Eukaryota</taxon>
        <taxon>Metazoa</taxon>
        <taxon>Ecdysozoa</taxon>
        <taxon>Nematoda</taxon>
        <taxon>Chromadorea</taxon>
        <taxon>Rhabditida</taxon>
        <taxon>Tylenchina</taxon>
        <taxon>Tylenchomorpha</taxon>
        <taxon>Tylenchoidea</taxon>
        <taxon>Heteroderidae</taxon>
        <taxon>Heteroderinae</taxon>
        <taxon>Globodera</taxon>
    </lineage>
</organism>
<evidence type="ECO:0000313" key="2">
    <source>
        <dbReference type="Proteomes" id="UP000050741"/>
    </source>
</evidence>
<dbReference type="AlphaFoldDB" id="A0A183C481"/>
<feature type="compositionally biased region" description="Polar residues" evidence="1">
    <location>
        <begin position="112"/>
        <end position="124"/>
    </location>
</feature>
<accession>A0A183C481</accession>